<evidence type="ECO:0000313" key="1">
    <source>
        <dbReference type="EMBL" id="MFC4661736.1"/>
    </source>
</evidence>
<dbReference type="EMBL" id="JBHSFT010000008">
    <property type="protein sequence ID" value="MFC4661736.1"/>
    <property type="molecule type" value="Genomic_DNA"/>
</dbReference>
<sequence>MKYLVTVANGEWMSERTVSEVDTVKVRDGVYIFFDKDATILFSSPIDSTVCVELA</sequence>
<protein>
    <submittedName>
        <fullName evidence="1">Uncharacterized protein</fullName>
    </submittedName>
</protein>
<proteinExistence type="predicted"/>
<evidence type="ECO:0000313" key="2">
    <source>
        <dbReference type="Proteomes" id="UP001595988"/>
    </source>
</evidence>
<organism evidence="1 2">
    <name type="scientific">Oceanobacillus aidingensis</name>
    <dbReference type="NCBI Taxonomy" id="645964"/>
    <lineage>
        <taxon>Bacteria</taxon>
        <taxon>Bacillati</taxon>
        <taxon>Bacillota</taxon>
        <taxon>Bacilli</taxon>
        <taxon>Bacillales</taxon>
        <taxon>Bacillaceae</taxon>
        <taxon>Oceanobacillus</taxon>
    </lineage>
</organism>
<gene>
    <name evidence="1" type="ORF">ACFO3P_05840</name>
</gene>
<accession>A0ABV9JVK0</accession>
<dbReference type="RefSeq" id="WP_379542268.1">
    <property type="nucleotide sequence ID" value="NZ_JBHSFT010000008.1"/>
</dbReference>
<reference evidence="2" key="1">
    <citation type="journal article" date="2019" name="Int. J. Syst. Evol. Microbiol.">
        <title>The Global Catalogue of Microorganisms (GCM) 10K type strain sequencing project: providing services to taxonomists for standard genome sequencing and annotation.</title>
        <authorList>
            <consortium name="The Broad Institute Genomics Platform"/>
            <consortium name="The Broad Institute Genome Sequencing Center for Infectious Disease"/>
            <person name="Wu L."/>
            <person name="Ma J."/>
        </authorList>
    </citation>
    <scope>NUCLEOTIDE SEQUENCE [LARGE SCALE GENOMIC DNA]</scope>
    <source>
        <strain evidence="2">CCUG 37257</strain>
    </source>
</reference>
<dbReference type="Proteomes" id="UP001595988">
    <property type="component" value="Unassembled WGS sequence"/>
</dbReference>
<comment type="caution">
    <text evidence="1">The sequence shown here is derived from an EMBL/GenBank/DDBJ whole genome shotgun (WGS) entry which is preliminary data.</text>
</comment>
<name>A0ABV9JVK0_9BACI</name>
<keyword evidence="2" id="KW-1185">Reference proteome</keyword>